<dbReference type="AlphaFoldDB" id="A0A382EK47"/>
<feature type="domain" description="FAD-dependent oxidoreductase 2 FAD-binding" evidence="3">
    <location>
        <begin position="45"/>
        <end position="90"/>
    </location>
</feature>
<protein>
    <recommendedName>
        <fullName evidence="3">FAD-dependent oxidoreductase 2 FAD-binding domain-containing protein</fullName>
    </recommendedName>
</protein>
<dbReference type="InterPro" id="IPR006311">
    <property type="entry name" value="TAT_signal"/>
</dbReference>
<reference evidence="4" key="1">
    <citation type="submission" date="2018-05" db="EMBL/GenBank/DDBJ databases">
        <authorList>
            <person name="Lanie J.A."/>
            <person name="Ng W.-L."/>
            <person name="Kazmierczak K.M."/>
            <person name="Andrzejewski T.M."/>
            <person name="Davidsen T.M."/>
            <person name="Wayne K.J."/>
            <person name="Tettelin H."/>
            <person name="Glass J.I."/>
            <person name="Rusch D."/>
            <person name="Podicherti R."/>
            <person name="Tsui H.-C.T."/>
            <person name="Winkler M.E."/>
        </authorList>
    </citation>
    <scope>NUCLEOTIDE SEQUENCE</scope>
</reference>
<dbReference type="PROSITE" id="PS51318">
    <property type="entry name" value="TAT"/>
    <property type="match status" value="1"/>
</dbReference>
<dbReference type="SUPFAM" id="SSF51905">
    <property type="entry name" value="FAD/NAD(P)-binding domain"/>
    <property type="match status" value="1"/>
</dbReference>
<dbReference type="GO" id="GO:0016491">
    <property type="term" value="F:oxidoreductase activity"/>
    <property type="evidence" value="ECO:0007669"/>
    <property type="project" value="UniProtKB-KW"/>
</dbReference>
<dbReference type="EMBL" id="UINC01044629">
    <property type="protein sequence ID" value="SVB50331.1"/>
    <property type="molecule type" value="Genomic_DNA"/>
</dbReference>
<sequence length="90" mass="9052">MSDKRERVTRRQVLVGTGAMAAAFGTVTLSSCKARTTGKWDQEADIVVVGSGVGACTAAVVAHESGDSALVVEKAATVGGTSAKSAGVLW</sequence>
<evidence type="ECO:0000256" key="1">
    <source>
        <dbReference type="ARBA" id="ARBA00022630"/>
    </source>
</evidence>
<proteinExistence type="predicted"/>
<feature type="non-terminal residue" evidence="4">
    <location>
        <position position="90"/>
    </location>
</feature>
<name>A0A382EK47_9ZZZZ</name>
<keyword evidence="1" id="KW-0285">Flavoprotein</keyword>
<dbReference type="Pfam" id="PF00890">
    <property type="entry name" value="FAD_binding_2"/>
    <property type="match status" value="1"/>
</dbReference>
<evidence type="ECO:0000313" key="4">
    <source>
        <dbReference type="EMBL" id="SVB50331.1"/>
    </source>
</evidence>
<evidence type="ECO:0000256" key="2">
    <source>
        <dbReference type="ARBA" id="ARBA00023002"/>
    </source>
</evidence>
<dbReference type="Gene3D" id="3.50.50.60">
    <property type="entry name" value="FAD/NAD(P)-binding domain"/>
    <property type="match status" value="1"/>
</dbReference>
<accession>A0A382EK47</accession>
<keyword evidence="2" id="KW-0560">Oxidoreductase</keyword>
<dbReference type="InterPro" id="IPR036188">
    <property type="entry name" value="FAD/NAD-bd_sf"/>
</dbReference>
<dbReference type="PROSITE" id="PS51257">
    <property type="entry name" value="PROKAR_LIPOPROTEIN"/>
    <property type="match status" value="1"/>
</dbReference>
<organism evidence="4">
    <name type="scientific">marine metagenome</name>
    <dbReference type="NCBI Taxonomy" id="408172"/>
    <lineage>
        <taxon>unclassified sequences</taxon>
        <taxon>metagenomes</taxon>
        <taxon>ecological metagenomes</taxon>
    </lineage>
</organism>
<dbReference type="InterPro" id="IPR003953">
    <property type="entry name" value="FAD-dep_OxRdtase_2_FAD-bd"/>
</dbReference>
<gene>
    <name evidence="4" type="ORF">METZ01_LOCUS203185</name>
</gene>
<evidence type="ECO:0000259" key="3">
    <source>
        <dbReference type="Pfam" id="PF00890"/>
    </source>
</evidence>